<dbReference type="InterPro" id="IPR050464">
    <property type="entry name" value="Zeta_carotene_desat/Oxidored"/>
</dbReference>
<dbReference type="Proteomes" id="UP000285596">
    <property type="component" value="Unassembled WGS sequence"/>
</dbReference>
<dbReference type="EMBL" id="QWFA01000001">
    <property type="protein sequence ID" value="ROV70517.1"/>
    <property type="molecule type" value="Genomic_DNA"/>
</dbReference>
<reference evidence="2 3" key="1">
    <citation type="submission" date="2018-08" db="EMBL/GenBank/DDBJ databases">
        <title>Streptomyces globisporus 1912-4Crt, whole genome shotgun sequence.</title>
        <authorList>
            <person name="Matselyukh B."/>
        </authorList>
    </citation>
    <scope>NUCLEOTIDE SEQUENCE [LARGE SCALE GENOMIC DNA]</scope>
    <source>
        <strain evidence="2 3">1912-4Crt</strain>
    </source>
</reference>
<dbReference type="Pfam" id="PF01593">
    <property type="entry name" value="Amino_oxidase"/>
    <property type="match status" value="1"/>
</dbReference>
<protein>
    <submittedName>
        <fullName evidence="2">FAD-dependent oxidoreductase</fullName>
    </submittedName>
</protein>
<dbReference type="InterPro" id="IPR002937">
    <property type="entry name" value="Amino_oxidase"/>
</dbReference>
<name>A0A423V7H5_STRGL</name>
<evidence type="ECO:0000259" key="1">
    <source>
        <dbReference type="Pfam" id="PF01593"/>
    </source>
</evidence>
<evidence type="ECO:0000313" key="3">
    <source>
        <dbReference type="Proteomes" id="UP000285596"/>
    </source>
</evidence>
<proteinExistence type="predicted"/>
<sequence>MERVPLSLEAPVEDVVVSVGRGLRVAVLGGGVAGLTAAMELAERGFEVTVVEPAGWGGKARSAWVAGTGRGGRLDLPSEHGFRFFPGFYRSLPDTLRRIPVDGSAEGVAGNLREATQMLSARSGRVGERVTDVSVAAGARTPMEFLRAVGLEAGGRGLTSEELLYFANRMLVYMTSSDERRLGQWESTSWWDFAAADGASEEYIKACVVGATRTVVAARAEVCSAHTVGGFLEAFSYGFLGRGEELHPADRVLNGPTSTAWIDPWIRHLASLGVRLELGWGVERLALSGRRVTGVQLRGPAGQLRELEADWYVCALPVHRIGSLLDRGLAEADVELKSVTGLHTDWMVGMQFYLTQPVPVTHGHVLFLDSPWALTSISQAQFWDGDFPATYGDGTVADCLSVDISSWDTPGILYGKPARECSRAEIAAEVWAQLCDGLNGAGRTRLHEGLLHSWELDPAVRNLDGPGPAVNDEPLLINTTGSWTARPRAVTAAANLFMAGDYVRSPVNLATMEGANQAARLAVNALLEAAGGAGVPAAVHTLHQPGELRRLKEVDAELFGQGRAHIMDGLPPWKVSARV</sequence>
<dbReference type="Gene3D" id="3.50.50.60">
    <property type="entry name" value="FAD/NAD(P)-binding domain"/>
    <property type="match status" value="1"/>
</dbReference>
<dbReference type="PANTHER" id="PTHR42923">
    <property type="entry name" value="PROTOPORPHYRINOGEN OXIDASE"/>
    <property type="match status" value="1"/>
</dbReference>
<dbReference type="InterPro" id="IPR036188">
    <property type="entry name" value="FAD/NAD-bd_sf"/>
</dbReference>
<organism evidence="2 3">
    <name type="scientific">Streptomyces globisporus</name>
    <dbReference type="NCBI Taxonomy" id="1908"/>
    <lineage>
        <taxon>Bacteria</taxon>
        <taxon>Bacillati</taxon>
        <taxon>Actinomycetota</taxon>
        <taxon>Actinomycetes</taxon>
        <taxon>Kitasatosporales</taxon>
        <taxon>Streptomycetaceae</taxon>
        <taxon>Streptomyces</taxon>
    </lineage>
</organism>
<dbReference type="SUPFAM" id="SSF51905">
    <property type="entry name" value="FAD/NAD(P)-binding domain"/>
    <property type="match status" value="1"/>
</dbReference>
<dbReference type="AlphaFoldDB" id="A0A423V7H5"/>
<comment type="caution">
    <text evidence="2">The sequence shown here is derived from an EMBL/GenBank/DDBJ whole genome shotgun (WGS) entry which is preliminary data.</text>
</comment>
<dbReference type="GO" id="GO:0016491">
    <property type="term" value="F:oxidoreductase activity"/>
    <property type="evidence" value="ECO:0007669"/>
    <property type="project" value="InterPro"/>
</dbReference>
<gene>
    <name evidence="2" type="ORF">D3105_00340</name>
</gene>
<feature type="domain" description="Amine oxidase" evidence="1">
    <location>
        <begin position="32"/>
        <end position="527"/>
    </location>
</feature>
<evidence type="ECO:0000313" key="2">
    <source>
        <dbReference type="EMBL" id="ROV70517.1"/>
    </source>
</evidence>
<accession>A0A423V7H5</accession>
<dbReference type="PANTHER" id="PTHR42923:SF46">
    <property type="entry name" value="AMINE OXIDASE"/>
    <property type="match status" value="1"/>
</dbReference>